<dbReference type="GO" id="GO:0046872">
    <property type="term" value="F:metal ion binding"/>
    <property type="evidence" value="ECO:0007669"/>
    <property type="project" value="UniProtKB-KW"/>
</dbReference>
<feature type="binding site" evidence="7">
    <location>
        <position position="10"/>
    </location>
    <ligand>
        <name>Mg(2+)</name>
        <dbReference type="ChEBI" id="CHEBI:18420"/>
    </ligand>
</feature>
<dbReference type="Gene3D" id="3.40.50.1000">
    <property type="entry name" value="HAD superfamily/HAD-like"/>
    <property type="match status" value="2"/>
</dbReference>
<dbReference type="GO" id="GO:0005737">
    <property type="term" value="C:cytoplasm"/>
    <property type="evidence" value="ECO:0007669"/>
    <property type="project" value="TreeGrafter"/>
</dbReference>
<dbReference type="NCBIfam" id="TIGR01460">
    <property type="entry name" value="HAD-SF-IIA"/>
    <property type="match status" value="1"/>
</dbReference>
<evidence type="ECO:0000256" key="6">
    <source>
        <dbReference type="PIRSR" id="PIRSR000915-2"/>
    </source>
</evidence>
<name>A0A923L898_9BACI</name>
<sequence length="255" mass="28085">MKDYQGYLIDLDGTMYRGNEVIDEAPAFIQELNKRNIDYLFLTNNSSKTQAQVSEKLNQLGIESNQDNVFTTSMATAKYIKQHYPNGRCYCIGEVGLFDAIEREGLTVIDDSDCDVVVMGIDRNISYEKLAKASLAVRNGAAFISTNSDNALPTERGLMPGNGALTSVVSVSTGVEPQFIGKPETIIVEQALEVLGTTQKNTILVGDNYNTDIKAGINSGIDTLMVFTGVTPFEAYESLPVKPTYFIRDLSEWFK</sequence>
<dbReference type="Proteomes" id="UP000637359">
    <property type="component" value="Unassembled WGS sequence"/>
</dbReference>
<keyword evidence="2 7" id="KW-0479">Metal-binding</keyword>
<feature type="binding site" evidence="6">
    <location>
        <position position="182"/>
    </location>
    <ligand>
        <name>substrate</name>
    </ligand>
</feature>
<feature type="active site" description="Proton donor" evidence="5">
    <location>
        <position position="12"/>
    </location>
</feature>
<evidence type="ECO:0000313" key="9">
    <source>
        <dbReference type="Proteomes" id="UP000637359"/>
    </source>
</evidence>
<dbReference type="InterPro" id="IPR006357">
    <property type="entry name" value="HAD-SF_hydro_IIA"/>
</dbReference>
<dbReference type="NCBIfam" id="TIGR01457">
    <property type="entry name" value="HAD-SF-IIA-hyp2"/>
    <property type="match status" value="1"/>
</dbReference>
<accession>A0A923L898</accession>
<evidence type="ECO:0000256" key="5">
    <source>
        <dbReference type="PIRSR" id="PIRSR000915-1"/>
    </source>
</evidence>
<evidence type="ECO:0000256" key="7">
    <source>
        <dbReference type="PIRSR" id="PIRSR000915-3"/>
    </source>
</evidence>
<dbReference type="InterPro" id="IPR036412">
    <property type="entry name" value="HAD-like_sf"/>
</dbReference>
<proteinExistence type="inferred from homology"/>
<dbReference type="EMBL" id="JACOOL010000013">
    <property type="protein sequence ID" value="MBC5638214.1"/>
    <property type="molecule type" value="Genomic_DNA"/>
</dbReference>
<keyword evidence="4 7" id="KW-0460">Magnesium</keyword>
<comment type="cofactor">
    <cofactor evidence="7">
        <name>Mg(2+)</name>
        <dbReference type="ChEBI" id="CHEBI:18420"/>
    </cofactor>
    <text evidence="7">Divalent metal ions. Mg(2+) is the most effective.</text>
</comment>
<feature type="active site" description="Nucleophile" evidence="5">
    <location>
        <position position="10"/>
    </location>
</feature>
<keyword evidence="3 8" id="KW-0378">Hydrolase</keyword>
<dbReference type="SUPFAM" id="SSF56784">
    <property type="entry name" value="HAD-like"/>
    <property type="match status" value="1"/>
</dbReference>
<reference evidence="8" key="1">
    <citation type="submission" date="2020-08" db="EMBL/GenBank/DDBJ databases">
        <title>Genome public.</title>
        <authorList>
            <person name="Liu C."/>
            <person name="Sun Q."/>
        </authorList>
    </citation>
    <scope>NUCLEOTIDE SEQUENCE</scope>
    <source>
        <strain evidence="8">BX22</strain>
    </source>
</reference>
<evidence type="ECO:0000313" key="8">
    <source>
        <dbReference type="EMBL" id="MBC5638214.1"/>
    </source>
</evidence>
<comment type="similarity">
    <text evidence="1">Belongs to the HAD-like hydrolase superfamily. NagD family.</text>
</comment>
<dbReference type="AlphaFoldDB" id="A0A923L898"/>
<evidence type="ECO:0000256" key="2">
    <source>
        <dbReference type="ARBA" id="ARBA00022723"/>
    </source>
</evidence>
<protein>
    <submittedName>
        <fullName evidence="8">TIGR01457 family HAD-type hydrolase</fullName>
    </submittedName>
</protein>
<feature type="binding site" evidence="7">
    <location>
        <position position="12"/>
    </location>
    <ligand>
        <name>Mg(2+)</name>
        <dbReference type="ChEBI" id="CHEBI:18420"/>
    </ligand>
</feature>
<evidence type="ECO:0000256" key="1">
    <source>
        <dbReference type="ARBA" id="ARBA00006696"/>
    </source>
</evidence>
<organism evidence="8 9">
    <name type="scientific">Ornithinibacillus hominis</name>
    <dbReference type="NCBI Taxonomy" id="2763055"/>
    <lineage>
        <taxon>Bacteria</taxon>
        <taxon>Bacillati</taxon>
        <taxon>Bacillota</taxon>
        <taxon>Bacilli</taxon>
        <taxon>Bacillales</taxon>
        <taxon>Bacillaceae</taxon>
        <taxon>Ornithinibacillus</taxon>
    </lineage>
</organism>
<gene>
    <name evidence="8" type="ORF">H8S33_15565</name>
</gene>
<dbReference type="CDD" id="cd07530">
    <property type="entry name" value="HAD_Pase_UmpH-like"/>
    <property type="match status" value="1"/>
</dbReference>
<dbReference type="GO" id="GO:0016791">
    <property type="term" value="F:phosphatase activity"/>
    <property type="evidence" value="ECO:0007669"/>
    <property type="project" value="TreeGrafter"/>
</dbReference>
<dbReference type="Pfam" id="PF13344">
    <property type="entry name" value="Hydrolase_6"/>
    <property type="match status" value="1"/>
</dbReference>
<dbReference type="Pfam" id="PF13242">
    <property type="entry name" value="Hydrolase_like"/>
    <property type="match status" value="1"/>
</dbReference>
<feature type="binding site" evidence="7">
    <location>
        <position position="207"/>
    </location>
    <ligand>
        <name>Mg(2+)</name>
        <dbReference type="ChEBI" id="CHEBI:18420"/>
    </ligand>
</feature>
<dbReference type="SFLD" id="SFLDS00003">
    <property type="entry name" value="Haloacid_Dehalogenase"/>
    <property type="match status" value="1"/>
</dbReference>
<evidence type="ECO:0000256" key="4">
    <source>
        <dbReference type="ARBA" id="ARBA00022842"/>
    </source>
</evidence>
<dbReference type="InterPro" id="IPR006354">
    <property type="entry name" value="HAD-SF_hydro_IIA_hyp1"/>
</dbReference>
<dbReference type="InterPro" id="IPR023214">
    <property type="entry name" value="HAD_sf"/>
</dbReference>
<keyword evidence="9" id="KW-1185">Reference proteome</keyword>
<dbReference type="FunFam" id="3.40.50.1000:FF:000053">
    <property type="entry name" value="TIGR01457 family HAD hydrolase"/>
    <property type="match status" value="1"/>
</dbReference>
<dbReference type="RefSeq" id="WP_186870922.1">
    <property type="nucleotide sequence ID" value="NZ_JACOOL010000013.1"/>
</dbReference>
<dbReference type="PIRSF" id="PIRSF000915">
    <property type="entry name" value="PGP-type_phosphatase"/>
    <property type="match status" value="1"/>
</dbReference>
<dbReference type="PANTHER" id="PTHR19288">
    <property type="entry name" value="4-NITROPHENYLPHOSPHATASE-RELATED"/>
    <property type="match status" value="1"/>
</dbReference>
<dbReference type="SFLD" id="SFLDG01139">
    <property type="entry name" value="C2.A:_Pyridoxal_Phosphate_Phos"/>
    <property type="match status" value="1"/>
</dbReference>
<evidence type="ECO:0000256" key="3">
    <source>
        <dbReference type="ARBA" id="ARBA00022801"/>
    </source>
</evidence>
<comment type="caution">
    <text evidence="8">The sequence shown here is derived from an EMBL/GenBank/DDBJ whole genome shotgun (WGS) entry which is preliminary data.</text>
</comment>
<dbReference type="PANTHER" id="PTHR19288:SF46">
    <property type="entry name" value="HALOACID DEHALOGENASE-LIKE HYDROLASE DOMAIN-CONTAINING PROTEIN 2"/>
    <property type="match status" value="1"/>
</dbReference>